<keyword evidence="5" id="KW-1185">Reference proteome</keyword>
<dbReference type="GO" id="GO:0016887">
    <property type="term" value="F:ATP hydrolysis activity"/>
    <property type="evidence" value="ECO:0007669"/>
    <property type="project" value="InterPro"/>
</dbReference>
<dbReference type="GO" id="GO:0005886">
    <property type="term" value="C:plasma membrane"/>
    <property type="evidence" value="ECO:0007669"/>
    <property type="project" value="TreeGrafter"/>
</dbReference>
<dbReference type="PROSITE" id="PS50893">
    <property type="entry name" value="ABC_TRANSPORTER_2"/>
    <property type="match status" value="1"/>
</dbReference>
<dbReference type="GO" id="GO:0005524">
    <property type="term" value="F:ATP binding"/>
    <property type="evidence" value="ECO:0007669"/>
    <property type="project" value="UniProtKB-KW"/>
</dbReference>
<dbReference type="OrthoDB" id="9802264at2"/>
<dbReference type="Gene3D" id="3.40.50.300">
    <property type="entry name" value="P-loop containing nucleotide triphosphate hydrolases"/>
    <property type="match status" value="1"/>
</dbReference>
<dbReference type="GO" id="GO:0022857">
    <property type="term" value="F:transmembrane transporter activity"/>
    <property type="evidence" value="ECO:0007669"/>
    <property type="project" value="TreeGrafter"/>
</dbReference>
<organism evidence="4 5">
    <name type="scientific">Paracoccus hibiscisoli</name>
    <dbReference type="NCBI Taxonomy" id="2023261"/>
    <lineage>
        <taxon>Bacteria</taxon>
        <taxon>Pseudomonadati</taxon>
        <taxon>Pseudomonadota</taxon>
        <taxon>Alphaproteobacteria</taxon>
        <taxon>Rhodobacterales</taxon>
        <taxon>Paracoccaceae</taxon>
        <taxon>Paracoccus</taxon>
    </lineage>
</organism>
<dbReference type="EMBL" id="SUNH01000012">
    <property type="protein sequence ID" value="TJZ84379.1"/>
    <property type="molecule type" value="Genomic_DNA"/>
</dbReference>
<comment type="caution">
    <text evidence="4">The sequence shown here is derived from an EMBL/GenBank/DDBJ whole genome shotgun (WGS) entry which is preliminary data.</text>
</comment>
<evidence type="ECO:0000256" key="1">
    <source>
        <dbReference type="ARBA" id="ARBA00022741"/>
    </source>
</evidence>
<keyword evidence="1" id="KW-0547">Nucleotide-binding</keyword>
<dbReference type="SMART" id="SM00382">
    <property type="entry name" value="AAA"/>
    <property type="match status" value="1"/>
</dbReference>
<dbReference type="SUPFAM" id="SSF52540">
    <property type="entry name" value="P-loop containing nucleoside triphosphate hydrolases"/>
    <property type="match status" value="1"/>
</dbReference>
<proteinExistence type="predicted"/>
<dbReference type="Proteomes" id="UP000306223">
    <property type="component" value="Unassembled WGS sequence"/>
</dbReference>
<dbReference type="InterPro" id="IPR003439">
    <property type="entry name" value="ABC_transporter-like_ATP-bd"/>
</dbReference>
<gene>
    <name evidence="4" type="ORF">FA740_09615</name>
</gene>
<dbReference type="InterPro" id="IPR003593">
    <property type="entry name" value="AAA+_ATPase"/>
</dbReference>
<name>A0A4U0QQZ1_9RHOB</name>
<evidence type="ECO:0000256" key="2">
    <source>
        <dbReference type="ARBA" id="ARBA00022840"/>
    </source>
</evidence>
<dbReference type="PANTHER" id="PTHR24220">
    <property type="entry name" value="IMPORT ATP-BINDING PROTEIN"/>
    <property type="match status" value="1"/>
</dbReference>
<dbReference type="InterPro" id="IPR027417">
    <property type="entry name" value="P-loop_NTPase"/>
</dbReference>
<protein>
    <submittedName>
        <fullName evidence="4">ATP-binding cassette domain-containing protein</fullName>
    </submittedName>
</protein>
<dbReference type="Pfam" id="PF00005">
    <property type="entry name" value="ABC_tran"/>
    <property type="match status" value="1"/>
</dbReference>
<reference evidence="4 5" key="1">
    <citation type="submission" date="2019-04" db="EMBL/GenBank/DDBJ databases">
        <authorList>
            <person name="Li J."/>
        </authorList>
    </citation>
    <scope>NUCLEOTIDE SEQUENCE [LARGE SCALE GENOMIC DNA]</scope>
    <source>
        <strain evidence="4 5">CCTCC AB2016182</strain>
    </source>
</reference>
<dbReference type="InterPro" id="IPR015854">
    <property type="entry name" value="ABC_transpr_LolD-like"/>
</dbReference>
<dbReference type="InterPro" id="IPR017871">
    <property type="entry name" value="ABC_transporter-like_CS"/>
</dbReference>
<evidence type="ECO:0000259" key="3">
    <source>
        <dbReference type="PROSITE" id="PS50893"/>
    </source>
</evidence>
<dbReference type="PROSITE" id="PS00211">
    <property type="entry name" value="ABC_TRANSPORTER_1"/>
    <property type="match status" value="1"/>
</dbReference>
<evidence type="ECO:0000313" key="4">
    <source>
        <dbReference type="EMBL" id="TJZ84379.1"/>
    </source>
</evidence>
<evidence type="ECO:0000313" key="5">
    <source>
        <dbReference type="Proteomes" id="UP000306223"/>
    </source>
</evidence>
<feature type="domain" description="ABC transporter" evidence="3">
    <location>
        <begin position="18"/>
        <end position="230"/>
    </location>
</feature>
<accession>A0A4U0QQZ1</accession>
<keyword evidence="2 4" id="KW-0067">ATP-binding</keyword>
<dbReference type="PANTHER" id="PTHR24220:SF684">
    <property type="entry name" value="FE(3+) IONS IMPORT ATP-BINDING PROTEIN FBPC"/>
    <property type="match status" value="1"/>
</dbReference>
<sequence length="235" mass="24569">MPPSSRSPAIWICWSNLLQLLDGADLGYGGAPVLSGVRLHVAPGERVALLGRSGSGKSTLLAALHRAALARGLRVALVPQDTALVPQLSALRNVLMGRLDDHGAWRNLRTLIRPAAPDRAAALADLARVGLTPEADRAVEGLSGGQAQRVALARAIHRGGDLILGDEPLSAVDPRQAEALAALIRGAFPTAILALHDVAIARAFATRVIGLRQGAFLFDLPVAELDAARIEALYG</sequence>
<dbReference type="AlphaFoldDB" id="A0A4U0QQZ1"/>